<protein>
    <submittedName>
        <fullName evidence="2">Uncharacterized protein</fullName>
    </submittedName>
</protein>
<evidence type="ECO:0000313" key="2">
    <source>
        <dbReference type="EMBL" id="CAL8133331.1"/>
    </source>
</evidence>
<sequence length="413" mass="47514">METSNSTPKKSTKPFFFRIGLVSVTLLLLYGIYYRFGGYKFIEITSENYNLTTFSTCEKIPEPLYYHSHPERFPSSSFSLIEELEEFTENNLTEVLQSTEFPSRTFASSSGFVKTVLEAYSQHHNLVIRPDDIWAAIMIQFSFYVNKNAEKLRSKFVDFEGKRELSVEISGGSIYTVPYSLFVKLMTREIDRNLVDPEVKEWIMPNFTTTTQNDYVSVGVVLMATMKHYFDYEFRMLCGIPNITLDGTVEDWKNILGRLEKLKEYELENWHDMLYPIISKFVDAKEGRVDGWFWEGIVSRRNDGPCGSPDLITGWITAFCVFDKKGNWQESSETDDETDMIGRMAKFWHSITSKWPEIEIDKIPGGVVEVDVTLNDHGKKYQSLMLAGHMGVEVKEDGVTMQPALGWAIALKP</sequence>
<dbReference type="PANTHER" id="PTHR31252">
    <property type="entry name" value="DUF4419 DOMAIN-CONTAINING PROTEIN"/>
    <property type="match status" value="1"/>
</dbReference>
<proteinExistence type="predicted"/>
<organism evidence="2 3">
    <name type="scientific">Orchesella dallaii</name>
    <dbReference type="NCBI Taxonomy" id="48710"/>
    <lineage>
        <taxon>Eukaryota</taxon>
        <taxon>Metazoa</taxon>
        <taxon>Ecdysozoa</taxon>
        <taxon>Arthropoda</taxon>
        <taxon>Hexapoda</taxon>
        <taxon>Collembola</taxon>
        <taxon>Entomobryomorpha</taxon>
        <taxon>Entomobryoidea</taxon>
        <taxon>Orchesellidae</taxon>
        <taxon>Orchesellinae</taxon>
        <taxon>Orchesella</taxon>
    </lineage>
</organism>
<evidence type="ECO:0000313" key="3">
    <source>
        <dbReference type="Proteomes" id="UP001642540"/>
    </source>
</evidence>
<dbReference type="EMBL" id="CAXLJM020000099">
    <property type="protein sequence ID" value="CAL8133331.1"/>
    <property type="molecule type" value="Genomic_DNA"/>
</dbReference>
<keyword evidence="1" id="KW-0472">Membrane</keyword>
<reference evidence="2 3" key="1">
    <citation type="submission" date="2024-08" db="EMBL/GenBank/DDBJ databases">
        <authorList>
            <person name="Cucini C."/>
            <person name="Frati F."/>
        </authorList>
    </citation>
    <scope>NUCLEOTIDE SEQUENCE [LARGE SCALE GENOMIC DNA]</scope>
</reference>
<keyword evidence="1" id="KW-0812">Transmembrane</keyword>
<dbReference type="PANTHER" id="PTHR31252:SF11">
    <property type="entry name" value="DUF4419 DOMAIN-CONTAINING PROTEIN"/>
    <property type="match status" value="1"/>
</dbReference>
<keyword evidence="3" id="KW-1185">Reference proteome</keyword>
<feature type="transmembrane region" description="Helical" evidence="1">
    <location>
        <begin position="15"/>
        <end position="33"/>
    </location>
</feature>
<dbReference type="Pfam" id="PF14388">
    <property type="entry name" value="DUF4419"/>
    <property type="match status" value="1"/>
</dbReference>
<gene>
    <name evidence="2" type="ORF">ODALV1_LOCUS25019</name>
</gene>
<evidence type="ECO:0000256" key="1">
    <source>
        <dbReference type="SAM" id="Phobius"/>
    </source>
</evidence>
<keyword evidence="1" id="KW-1133">Transmembrane helix</keyword>
<comment type="caution">
    <text evidence="2">The sequence shown here is derived from an EMBL/GenBank/DDBJ whole genome shotgun (WGS) entry which is preliminary data.</text>
</comment>
<name>A0ABP1RQN0_9HEXA</name>
<dbReference type="Proteomes" id="UP001642540">
    <property type="component" value="Unassembled WGS sequence"/>
</dbReference>
<dbReference type="InterPro" id="IPR025533">
    <property type="entry name" value="DUF4419"/>
</dbReference>
<accession>A0ABP1RQN0</accession>